<evidence type="ECO:0000313" key="2">
    <source>
        <dbReference type="EMBL" id="TFU18195.1"/>
    </source>
</evidence>
<evidence type="ECO:0000259" key="1">
    <source>
        <dbReference type="Pfam" id="PF05685"/>
    </source>
</evidence>
<gene>
    <name evidence="2" type="ORF">E0489_01365</name>
</gene>
<dbReference type="RefSeq" id="WP_135342815.1">
    <property type="nucleotide sequence ID" value="NZ_ML214239.1"/>
</dbReference>
<name>A0ABY2K9W9_9DEIN</name>
<dbReference type="PANTHER" id="PTHR35400">
    <property type="entry name" value="SLR1083 PROTEIN"/>
    <property type="match status" value="1"/>
</dbReference>
<accession>A0ABY2K9W9</accession>
<keyword evidence="2" id="KW-0540">Nuclease</keyword>
<dbReference type="Pfam" id="PF05685">
    <property type="entry name" value="Uma2"/>
    <property type="match status" value="1"/>
</dbReference>
<reference evidence="2 3" key="1">
    <citation type="submission" date="2019-03" db="EMBL/GenBank/DDBJ databases">
        <title>Thermus tengchongensis species for the arsenic transformation mechanism.</title>
        <authorList>
            <person name="Yuan G.C."/>
        </authorList>
    </citation>
    <scope>NUCLEOTIDE SEQUENCE [LARGE SCALE GENOMIC DNA]</scope>
    <source>
        <strain evidence="2 3">15Y</strain>
    </source>
</reference>
<keyword evidence="2" id="KW-0255">Endonuclease</keyword>
<dbReference type="SUPFAM" id="SSF52980">
    <property type="entry name" value="Restriction endonuclease-like"/>
    <property type="match status" value="1"/>
</dbReference>
<organism evidence="2 3">
    <name type="scientific">Thermus tengchongensis</name>
    <dbReference type="NCBI Taxonomy" id="1214928"/>
    <lineage>
        <taxon>Bacteria</taxon>
        <taxon>Thermotogati</taxon>
        <taxon>Deinococcota</taxon>
        <taxon>Deinococci</taxon>
        <taxon>Thermales</taxon>
        <taxon>Thermaceae</taxon>
        <taxon>Thermus</taxon>
    </lineage>
</organism>
<dbReference type="Proteomes" id="UP000297244">
    <property type="component" value="Unassembled WGS sequence"/>
</dbReference>
<protein>
    <submittedName>
        <fullName evidence="2">Uma2 family endonuclease</fullName>
    </submittedName>
</protein>
<proteinExistence type="predicted"/>
<comment type="caution">
    <text evidence="2">The sequence shown here is derived from an EMBL/GenBank/DDBJ whole genome shotgun (WGS) entry which is preliminary data.</text>
</comment>
<dbReference type="GO" id="GO:0004519">
    <property type="term" value="F:endonuclease activity"/>
    <property type="evidence" value="ECO:0007669"/>
    <property type="project" value="UniProtKB-KW"/>
</dbReference>
<feature type="domain" description="Putative restriction endonuclease" evidence="1">
    <location>
        <begin position="9"/>
        <end position="166"/>
    </location>
</feature>
<dbReference type="CDD" id="cd06260">
    <property type="entry name" value="DUF820-like"/>
    <property type="match status" value="1"/>
</dbReference>
<dbReference type="InterPro" id="IPR008538">
    <property type="entry name" value="Uma2"/>
</dbReference>
<dbReference type="Gene3D" id="3.90.1570.10">
    <property type="entry name" value="tt1808, chain A"/>
    <property type="match status" value="1"/>
</dbReference>
<keyword evidence="3" id="KW-1185">Reference proteome</keyword>
<evidence type="ECO:0000313" key="3">
    <source>
        <dbReference type="Proteomes" id="UP000297244"/>
    </source>
</evidence>
<dbReference type="InterPro" id="IPR012296">
    <property type="entry name" value="Nuclease_put_TT1808"/>
</dbReference>
<keyword evidence="2" id="KW-0378">Hydrolase</keyword>
<dbReference type="InterPro" id="IPR011335">
    <property type="entry name" value="Restrct_endonuc-II-like"/>
</dbReference>
<dbReference type="PANTHER" id="PTHR35400:SF1">
    <property type="entry name" value="SLR1083 PROTEIN"/>
    <property type="match status" value="1"/>
</dbReference>
<sequence>MLRHRFTAEDFHRMHEAGILPEDARVELVEGEIVTMSPVGKRHMAAVKRLMDLLFPLQQARKALLQVQDPLRLSPENEPQPDLALLAYRGDFYRDKVPEARDALLVVEVADTSLDYDLNVKVPLYARAGVPEVWVVDLARDRIHVFRRPAGEGYGEREALEEGELEVLGLKVPVKEVLP</sequence>
<dbReference type="EMBL" id="SKBL01000001">
    <property type="protein sequence ID" value="TFU18195.1"/>
    <property type="molecule type" value="Genomic_DNA"/>
</dbReference>